<dbReference type="Proteomes" id="UP000516046">
    <property type="component" value="Chromosome"/>
</dbReference>
<dbReference type="InterPro" id="IPR019758">
    <property type="entry name" value="Pept_S26A_signal_pept_1_CS"/>
</dbReference>
<reference evidence="9 10" key="1">
    <citation type="submission" date="2020-08" db="EMBL/GenBank/DDBJ databases">
        <authorList>
            <person name="Ren C."/>
            <person name="Gu Y."/>
            <person name="Xu Y."/>
        </authorList>
    </citation>
    <scope>NUCLEOTIDE SEQUENCE [LARGE SCALE GENOMIC DNA]</scope>
    <source>
        <strain evidence="9 10">LBM18003</strain>
    </source>
</reference>
<evidence type="ECO:0000256" key="2">
    <source>
        <dbReference type="ARBA" id="ARBA00004401"/>
    </source>
</evidence>
<dbReference type="GO" id="GO:0006465">
    <property type="term" value="P:signal peptide processing"/>
    <property type="evidence" value="ECO:0007669"/>
    <property type="project" value="InterPro"/>
</dbReference>
<evidence type="ECO:0000256" key="5">
    <source>
        <dbReference type="ARBA" id="ARBA00022801"/>
    </source>
</evidence>
<evidence type="ECO:0000256" key="6">
    <source>
        <dbReference type="PIRSR" id="PIRSR600223-1"/>
    </source>
</evidence>
<proteinExistence type="inferred from homology"/>
<feature type="active site" evidence="6">
    <location>
        <position position="91"/>
    </location>
</feature>
<dbReference type="PROSITE" id="PS00761">
    <property type="entry name" value="SPASE_I_3"/>
    <property type="match status" value="1"/>
</dbReference>
<dbReference type="PROSITE" id="PS00760">
    <property type="entry name" value="SPASE_I_2"/>
    <property type="match status" value="1"/>
</dbReference>
<dbReference type="PANTHER" id="PTHR43390:SF1">
    <property type="entry name" value="CHLOROPLAST PROCESSING PEPTIDASE"/>
    <property type="match status" value="1"/>
</dbReference>
<dbReference type="RefSeq" id="WP_212508326.1">
    <property type="nucleotide sequence ID" value="NZ_CP060696.1"/>
</dbReference>
<evidence type="ECO:0000256" key="1">
    <source>
        <dbReference type="ARBA" id="ARBA00000677"/>
    </source>
</evidence>
<evidence type="ECO:0000256" key="3">
    <source>
        <dbReference type="ARBA" id="ARBA00009370"/>
    </source>
</evidence>
<dbReference type="EMBL" id="CP060696">
    <property type="protein sequence ID" value="QNO19257.1"/>
    <property type="molecule type" value="Genomic_DNA"/>
</dbReference>
<evidence type="ECO:0000256" key="7">
    <source>
        <dbReference type="RuleBase" id="RU362042"/>
    </source>
</evidence>
<keyword evidence="7" id="KW-0812">Transmembrane</keyword>
<dbReference type="CDD" id="cd06530">
    <property type="entry name" value="S26_SPase_I"/>
    <property type="match status" value="1"/>
</dbReference>
<comment type="subcellular location">
    <subcellularLocation>
        <location evidence="2">Cell membrane</location>
        <topology evidence="2">Single-pass type II membrane protein</topology>
    </subcellularLocation>
    <subcellularLocation>
        <location evidence="7">Membrane</location>
        <topology evidence="7">Single-pass type II membrane protein</topology>
    </subcellularLocation>
</comment>
<feature type="transmembrane region" description="Helical" evidence="7">
    <location>
        <begin position="21"/>
        <end position="42"/>
    </location>
</feature>
<feature type="active site" evidence="6">
    <location>
        <position position="51"/>
    </location>
</feature>
<dbReference type="InterPro" id="IPR019757">
    <property type="entry name" value="Pept_S26A_signal_pept_1_Lys-AS"/>
</dbReference>
<dbReference type="KEGG" id="caml:H6X83_06555"/>
<dbReference type="InterPro" id="IPR019533">
    <property type="entry name" value="Peptidase_S26"/>
</dbReference>
<dbReference type="NCBIfam" id="TIGR02227">
    <property type="entry name" value="sigpep_I_bact"/>
    <property type="match status" value="1"/>
</dbReference>
<sequence length="194" mass="21225">MQMRRNKRYQIGVSDWVRSCYEWMDALIIAVIVLVLSLSFFLRVVNVSGISMQPNLNTNDKVLLTSIAVQPQYGDVIVAEHSTKSGEPIIKRVIATPGQTVSIDSANGTVSINGTILNESSYLSAQVKTTLEDANVKFPVTVPAGKLFVLGDNRPVSLDSRSSEIGLIDMKNVLGKARLVLFPFSHFGKIKGET</sequence>
<dbReference type="Gene3D" id="2.10.109.10">
    <property type="entry name" value="Umud Fragment, subunit A"/>
    <property type="match status" value="1"/>
</dbReference>
<evidence type="ECO:0000313" key="10">
    <source>
        <dbReference type="Proteomes" id="UP000516046"/>
    </source>
</evidence>
<dbReference type="Pfam" id="PF10502">
    <property type="entry name" value="Peptidase_S26"/>
    <property type="match status" value="1"/>
</dbReference>
<dbReference type="PANTHER" id="PTHR43390">
    <property type="entry name" value="SIGNAL PEPTIDASE I"/>
    <property type="match status" value="1"/>
</dbReference>
<dbReference type="GO" id="GO:0009003">
    <property type="term" value="F:signal peptidase activity"/>
    <property type="evidence" value="ECO:0007669"/>
    <property type="project" value="UniProtKB-EC"/>
</dbReference>
<evidence type="ECO:0000259" key="8">
    <source>
        <dbReference type="Pfam" id="PF10502"/>
    </source>
</evidence>
<accession>A0A7G9WKP5</accession>
<keyword evidence="7" id="KW-1133">Transmembrane helix</keyword>
<feature type="domain" description="Peptidase S26" evidence="8">
    <location>
        <begin position="21"/>
        <end position="181"/>
    </location>
</feature>
<comment type="catalytic activity">
    <reaction evidence="1 7">
        <text>Cleavage of hydrophobic, N-terminal signal or leader sequences from secreted and periplasmic proteins.</text>
        <dbReference type="EC" id="3.4.21.89"/>
    </reaction>
</comment>
<dbReference type="InterPro" id="IPR000223">
    <property type="entry name" value="Pept_S26A_signal_pept_1"/>
</dbReference>
<dbReference type="InterPro" id="IPR036286">
    <property type="entry name" value="LexA/Signal_pep-like_sf"/>
</dbReference>
<organism evidence="9 10">
    <name type="scientific">Caproicibacterium amylolyticum</name>
    <dbReference type="NCBI Taxonomy" id="2766537"/>
    <lineage>
        <taxon>Bacteria</taxon>
        <taxon>Bacillati</taxon>
        <taxon>Bacillota</taxon>
        <taxon>Clostridia</taxon>
        <taxon>Eubacteriales</taxon>
        <taxon>Oscillospiraceae</taxon>
        <taxon>Caproicibacterium</taxon>
    </lineage>
</organism>
<keyword evidence="7" id="KW-0472">Membrane</keyword>
<comment type="similarity">
    <text evidence="3 7">Belongs to the peptidase S26 family.</text>
</comment>
<keyword evidence="10" id="KW-1185">Reference proteome</keyword>
<gene>
    <name evidence="9" type="primary">lepB</name>
    <name evidence="9" type="ORF">H6X83_06555</name>
</gene>
<dbReference type="EC" id="3.4.21.89" evidence="4 7"/>
<protein>
    <recommendedName>
        <fullName evidence="4 7">Signal peptidase I</fullName>
        <ecNumber evidence="4 7">3.4.21.89</ecNumber>
    </recommendedName>
</protein>
<keyword evidence="7" id="KW-0645">Protease</keyword>
<dbReference type="GO" id="GO:0005886">
    <property type="term" value="C:plasma membrane"/>
    <property type="evidence" value="ECO:0007669"/>
    <property type="project" value="UniProtKB-SubCell"/>
</dbReference>
<dbReference type="AlphaFoldDB" id="A0A7G9WKP5"/>
<dbReference type="SUPFAM" id="SSF51306">
    <property type="entry name" value="LexA/Signal peptidase"/>
    <property type="match status" value="1"/>
</dbReference>
<name>A0A7G9WKP5_9FIRM</name>
<dbReference type="PRINTS" id="PR00727">
    <property type="entry name" value="LEADERPTASE"/>
</dbReference>
<keyword evidence="5 7" id="KW-0378">Hydrolase</keyword>
<evidence type="ECO:0000313" key="9">
    <source>
        <dbReference type="EMBL" id="QNO19257.1"/>
    </source>
</evidence>
<evidence type="ECO:0000256" key="4">
    <source>
        <dbReference type="ARBA" id="ARBA00013208"/>
    </source>
</evidence>
<dbReference type="GO" id="GO:0004252">
    <property type="term" value="F:serine-type endopeptidase activity"/>
    <property type="evidence" value="ECO:0007669"/>
    <property type="project" value="InterPro"/>
</dbReference>